<protein>
    <recommendedName>
        <fullName evidence="2">RND related barrel-sandwich hybrid domain-containing protein</fullName>
    </recommendedName>
</protein>
<dbReference type="InterPro" id="IPR058709">
    <property type="entry name" value="BSH_RND-rel"/>
</dbReference>
<gene>
    <name evidence="3" type="ORF">SAMN02910429_00373</name>
</gene>
<dbReference type="Pfam" id="PF26018">
    <property type="entry name" value="BSH_RND_rel"/>
    <property type="match status" value="1"/>
</dbReference>
<organism evidence="3 4">
    <name type="scientific">Lachnobacterium bovis</name>
    <dbReference type="NCBI Taxonomy" id="140626"/>
    <lineage>
        <taxon>Bacteria</taxon>
        <taxon>Bacillati</taxon>
        <taxon>Bacillota</taxon>
        <taxon>Clostridia</taxon>
        <taxon>Lachnospirales</taxon>
        <taxon>Lachnospiraceae</taxon>
        <taxon>Lachnobacterium</taxon>
    </lineage>
</organism>
<sequence>MGKRKIVRYKKPLNTNIGIIIFAIVLLYICMRVGSYFFSKTTATYEVQQGAIASNNVYRGLILRDEHIVKTEKTGYVNYYAKNNTKVSVEDNVYSIDTDGGLSNKIYDATDDTSVLSGTDIENISNDISGLTTSYNANNFQDVISFKTELSSELTQILSTNALGKLVSQVEQAASKKSFFLVKSEESGVVMYSTDGYENKTINEFSPTWFKNNLYKKKTLSAKSKVHKGDAVYKLITNDDWHVIIQTDSNTASKLKNNSEAKIKFCKDNKIAKAQCSIIKKVKDVYYVDLQLSDSMIRYASDRFIDLEIVHNLTDGLKIPATSLTSKKAYKIPKNYFVLKDNGKKLGFTIVHPNKKIEFYTPKIIFLDDNNYYIEKGKLSLNDSILDSANNNSIILNTTVCKLDGVYSLNKGYAIFRPVQILERNQSYIIVKKLDSFSIALYDHIALDGKAIKENQLIV</sequence>
<keyword evidence="1" id="KW-0812">Transmembrane</keyword>
<evidence type="ECO:0000259" key="2">
    <source>
        <dbReference type="Pfam" id="PF26018"/>
    </source>
</evidence>
<keyword evidence="1" id="KW-0472">Membrane</keyword>
<evidence type="ECO:0000313" key="4">
    <source>
        <dbReference type="Proteomes" id="UP000182471"/>
    </source>
</evidence>
<name>A0A1H9PYL0_9FIRM</name>
<reference evidence="4" key="1">
    <citation type="submission" date="2016-10" db="EMBL/GenBank/DDBJ databases">
        <authorList>
            <person name="Varghese N."/>
            <person name="Submissions S."/>
        </authorList>
    </citation>
    <scope>NUCLEOTIDE SEQUENCE [LARGE SCALE GENOMIC DNA]</scope>
    <source>
        <strain evidence="4">S1b</strain>
    </source>
</reference>
<feature type="domain" description="RND related barrel-sandwich hybrid" evidence="2">
    <location>
        <begin position="66"/>
        <end position="236"/>
    </location>
</feature>
<feature type="transmembrane region" description="Helical" evidence="1">
    <location>
        <begin position="12"/>
        <end position="38"/>
    </location>
</feature>
<proteinExistence type="predicted"/>
<evidence type="ECO:0000256" key="1">
    <source>
        <dbReference type="SAM" id="Phobius"/>
    </source>
</evidence>
<evidence type="ECO:0000313" key="3">
    <source>
        <dbReference type="EMBL" id="SER53230.1"/>
    </source>
</evidence>
<dbReference type="EMBL" id="FOGW01000005">
    <property type="protein sequence ID" value="SER53230.1"/>
    <property type="molecule type" value="Genomic_DNA"/>
</dbReference>
<keyword evidence="1" id="KW-1133">Transmembrane helix</keyword>
<accession>A0A1H9PYL0</accession>
<dbReference type="RefSeq" id="WP_022747820.1">
    <property type="nucleotide sequence ID" value="NZ_FOGW01000005.1"/>
</dbReference>
<dbReference type="Proteomes" id="UP000182471">
    <property type="component" value="Unassembled WGS sequence"/>
</dbReference>
<dbReference type="OrthoDB" id="1834786at2"/>
<keyword evidence="4" id="KW-1185">Reference proteome</keyword>
<dbReference type="AlphaFoldDB" id="A0A1H9PYL0"/>